<comment type="caution">
    <text evidence="1">The sequence shown here is derived from an EMBL/GenBank/DDBJ whole genome shotgun (WGS) entry which is preliminary data.</text>
</comment>
<dbReference type="AlphaFoldDB" id="A0A9P0LQW8"/>
<proteinExistence type="predicted"/>
<keyword evidence="2" id="KW-1185">Reference proteome</keyword>
<accession>A0A9P0LQW8</accession>
<reference evidence="1" key="1">
    <citation type="submission" date="2022-03" db="EMBL/GenBank/DDBJ databases">
        <authorList>
            <person name="Sayadi A."/>
        </authorList>
    </citation>
    <scope>NUCLEOTIDE SEQUENCE</scope>
</reference>
<evidence type="ECO:0000313" key="2">
    <source>
        <dbReference type="Proteomes" id="UP001152888"/>
    </source>
</evidence>
<dbReference type="EMBL" id="CAKOFQ010007549">
    <property type="protein sequence ID" value="CAH2003646.1"/>
    <property type="molecule type" value="Genomic_DNA"/>
</dbReference>
<sequence length="47" mass="5719">MMSHCQMKKYLSVFANVHKLRSNTVQFQQHKYWEDQICTWTREAPST</sequence>
<protein>
    <submittedName>
        <fullName evidence="1">Uncharacterized protein</fullName>
    </submittedName>
</protein>
<organism evidence="1 2">
    <name type="scientific">Acanthoscelides obtectus</name>
    <name type="common">Bean weevil</name>
    <name type="synonym">Bruchus obtectus</name>
    <dbReference type="NCBI Taxonomy" id="200917"/>
    <lineage>
        <taxon>Eukaryota</taxon>
        <taxon>Metazoa</taxon>
        <taxon>Ecdysozoa</taxon>
        <taxon>Arthropoda</taxon>
        <taxon>Hexapoda</taxon>
        <taxon>Insecta</taxon>
        <taxon>Pterygota</taxon>
        <taxon>Neoptera</taxon>
        <taxon>Endopterygota</taxon>
        <taxon>Coleoptera</taxon>
        <taxon>Polyphaga</taxon>
        <taxon>Cucujiformia</taxon>
        <taxon>Chrysomeloidea</taxon>
        <taxon>Chrysomelidae</taxon>
        <taxon>Bruchinae</taxon>
        <taxon>Bruchini</taxon>
        <taxon>Acanthoscelides</taxon>
    </lineage>
</organism>
<evidence type="ECO:0000313" key="1">
    <source>
        <dbReference type="EMBL" id="CAH2003646.1"/>
    </source>
</evidence>
<dbReference type="Proteomes" id="UP001152888">
    <property type="component" value="Unassembled WGS sequence"/>
</dbReference>
<gene>
    <name evidence="1" type="ORF">ACAOBT_LOCUS27528</name>
</gene>
<name>A0A9P0LQW8_ACAOB</name>